<sequence>MLFTKHDLLDNYIAVPNCRDYTNTPSSFLTTEKIISSAVNRHKYRNSSQFLVAIALFLPSLIIITFVGEATAQIIPDNTLGTENSV</sequence>
<dbReference type="EMBL" id="NMQA01000336">
    <property type="protein sequence ID" value="PLZ95165.1"/>
    <property type="molecule type" value="Genomic_DNA"/>
</dbReference>
<gene>
    <name evidence="2" type="ORF">CEN50_23180</name>
</gene>
<accession>A0A2N6KA68</accession>
<keyword evidence="1" id="KW-1133">Transmembrane helix</keyword>
<reference evidence="2 3" key="1">
    <citation type="submission" date="2017-07" db="EMBL/GenBank/DDBJ databases">
        <title>Genomes of Fischerella (Mastigocladus) sp. strains.</title>
        <authorList>
            <person name="Miller S.R."/>
        </authorList>
    </citation>
    <scope>NUCLEOTIDE SEQUENCE [LARGE SCALE GENOMIC DNA]</scope>
    <source>
        <strain evidence="2 3">CCMEE 5268</strain>
    </source>
</reference>
<feature type="transmembrane region" description="Helical" evidence="1">
    <location>
        <begin position="50"/>
        <end position="68"/>
    </location>
</feature>
<keyword evidence="1" id="KW-0472">Membrane</keyword>
<comment type="caution">
    <text evidence="2">The sequence shown here is derived from an EMBL/GenBank/DDBJ whole genome shotgun (WGS) entry which is preliminary data.</text>
</comment>
<evidence type="ECO:0000256" key="1">
    <source>
        <dbReference type="SAM" id="Phobius"/>
    </source>
</evidence>
<proteinExistence type="predicted"/>
<name>A0A2N6KA68_9CYAN</name>
<evidence type="ECO:0000313" key="2">
    <source>
        <dbReference type="EMBL" id="PLZ95165.1"/>
    </source>
</evidence>
<feature type="non-terminal residue" evidence="2">
    <location>
        <position position="86"/>
    </location>
</feature>
<protein>
    <submittedName>
        <fullName evidence="2">Uncharacterized protein</fullName>
    </submittedName>
</protein>
<evidence type="ECO:0000313" key="3">
    <source>
        <dbReference type="Proteomes" id="UP000235025"/>
    </source>
</evidence>
<keyword evidence="1" id="KW-0812">Transmembrane</keyword>
<dbReference type="AlphaFoldDB" id="A0A2N6KA68"/>
<dbReference type="Proteomes" id="UP000235025">
    <property type="component" value="Unassembled WGS sequence"/>
</dbReference>
<organism evidence="2 3">
    <name type="scientific">Fischerella thermalis CCMEE 5268</name>
    <dbReference type="NCBI Taxonomy" id="2019662"/>
    <lineage>
        <taxon>Bacteria</taxon>
        <taxon>Bacillati</taxon>
        <taxon>Cyanobacteriota</taxon>
        <taxon>Cyanophyceae</taxon>
        <taxon>Nostocales</taxon>
        <taxon>Hapalosiphonaceae</taxon>
        <taxon>Fischerella</taxon>
    </lineage>
</organism>